<name>A0ABW8MLJ1_9BURK</name>
<dbReference type="Proteomes" id="UP001620514">
    <property type="component" value="Unassembled WGS sequence"/>
</dbReference>
<dbReference type="RefSeq" id="WP_404608380.1">
    <property type="nucleotide sequence ID" value="NZ_JBIYDN010000010.1"/>
</dbReference>
<evidence type="ECO:0000313" key="1">
    <source>
        <dbReference type="EMBL" id="MFK4443626.1"/>
    </source>
</evidence>
<sequence>MNPVAPVLPIHPLNTGGIGVSGFDEAFSGDDQELTPHFAPIAISHGGVPPTF</sequence>
<reference evidence="1 2" key="2">
    <citation type="submission" date="2024-11" db="EMBL/GenBank/DDBJ databases">
        <title>Using genomics to understand microbial adaptation to soil warming.</title>
        <authorList>
            <person name="Deangelis K.M. PhD."/>
        </authorList>
    </citation>
    <scope>NUCLEOTIDE SEQUENCE [LARGE SCALE GENOMIC DNA]</scope>
    <source>
        <strain evidence="1 2">GAS97</strain>
    </source>
</reference>
<proteinExistence type="predicted"/>
<keyword evidence="2" id="KW-1185">Reference proteome</keyword>
<reference evidence="1 2" key="1">
    <citation type="submission" date="2024-10" db="EMBL/GenBank/DDBJ databases">
        <authorList>
            <person name="Deangelis K."/>
            <person name="Huntemann M."/>
            <person name="Clum A."/>
            <person name="Wang J."/>
            <person name="Palaniappan K."/>
            <person name="Ritter S."/>
            <person name="Chen I.-M."/>
            <person name="Stamatis D."/>
            <person name="Reddy T."/>
            <person name="O'Malley R."/>
            <person name="Daum C."/>
            <person name="Ng V."/>
            <person name="Ivanova N."/>
            <person name="Kyrpides N."/>
            <person name="Woyke T."/>
        </authorList>
    </citation>
    <scope>NUCLEOTIDE SEQUENCE [LARGE SCALE GENOMIC DNA]</scope>
    <source>
        <strain evidence="1 2">GAS97</strain>
    </source>
</reference>
<organism evidence="1 2">
    <name type="scientific">Caballeronia udeis</name>
    <dbReference type="NCBI Taxonomy" id="1232866"/>
    <lineage>
        <taxon>Bacteria</taxon>
        <taxon>Pseudomonadati</taxon>
        <taxon>Pseudomonadota</taxon>
        <taxon>Betaproteobacteria</taxon>
        <taxon>Burkholderiales</taxon>
        <taxon>Burkholderiaceae</taxon>
        <taxon>Caballeronia</taxon>
    </lineage>
</organism>
<gene>
    <name evidence="1" type="ORF">ABH943_003648</name>
</gene>
<protein>
    <submittedName>
        <fullName evidence="1">Uncharacterized protein</fullName>
    </submittedName>
</protein>
<evidence type="ECO:0000313" key="2">
    <source>
        <dbReference type="Proteomes" id="UP001620514"/>
    </source>
</evidence>
<dbReference type="EMBL" id="JBIYDN010000010">
    <property type="protein sequence ID" value="MFK4443626.1"/>
    <property type="molecule type" value="Genomic_DNA"/>
</dbReference>
<comment type="caution">
    <text evidence="1">The sequence shown here is derived from an EMBL/GenBank/DDBJ whole genome shotgun (WGS) entry which is preliminary data.</text>
</comment>
<accession>A0ABW8MLJ1</accession>